<reference evidence="3 4" key="1">
    <citation type="submission" date="2020-03" db="EMBL/GenBank/DDBJ databases">
        <title>Whole genome shotgun sequence of Phytohabitans houttuyneae NBRC 108639.</title>
        <authorList>
            <person name="Komaki H."/>
            <person name="Tamura T."/>
        </authorList>
    </citation>
    <scope>NUCLEOTIDE SEQUENCE [LARGE SCALE GENOMIC DNA]</scope>
    <source>
        <strain evidence="3 4">NBRC 108639</strain>
    </source>
</reference>
<evidence type="ECO:0000256" key="2">
    <source>
        <dbReference type="SAM" id="Phobius"/>
    </source>
</evidence>
<feature type="region of interest" description="Disordered" evidence="1">
    <location>
        <begin position="76"/>
        <end position="97"/>
    </location>
</feature>
<dbReference type="Proteomes" id="UP000482800">
    <property type="component" value="Unassembled WGS sequence"/>
</dbReference>
<keyword evidence="2" id="KW-1133">Transmembrane helix</keyword>
<dbReference type="AlphaFoldDB" id="A0A6V8KLJ1"/>
<reference evidence="3 4" key="2">
    <citation type="submission" date="2020-03" db="EMBL/GenBank/DDBJ databases">
        <authorList>
            <person name="Ichikawa N."/>
            <person name="Kimura A."/>
            <person name="Kitahashi Y."/>
            <person name="Uohara A."/>
        </authorList>
    </citation>
    <scope>NUCLEOTIDE SEQUENCE [LARGE SCALE GENOMIC DNA]</scope>
    <source>
        <strain evidence="3 4">NBRC 108639</strain>
    </source>
</reference>
<sequence>MTTGEGLTAKARAEVTRVAIAGAVAGAALVIGALLASVTGGRGGAAAAVTVGVTVLLLAVVAALSPLFGSRGLPARAARRDGGGRARVRRLPPSRLP</sequence>
<proteinExistence type="predicted"/>
<evidence type="ECO:0000313" key="4">
    <source>
        <dbReference type="Proteomes" id="UP000482800"/>
    </source>
</evidence>
<feature type="compositionally biased region" description="Basic residues" evidence="1">
    <location>
        <begin position="86"/>
        <end position="97"/>
    </location>
</feature>
<evidence type="ECO:0000313" key="3">
    <source>
        <dbReference type="EMBL" id="GFJ85983.1"/>
    </source>
</evidence>
<gene>
    <name evidence="3" type="ORF">Phou_101630</name>
</gene>
<name>A0A6V8KLJ1_9ACTN</name>
<protein>
    <submittedName>
        <fullName evidence="3">Uncharacterized protein</fullName>
    </submittedName>
</protein>
<dbReference type="EMBL" id="BLPF01000004">
    <property type="protein sequence ID" value="GFJ85983.1"/>
    <property type="molecule type" value="Genomic_DNA"/>
</dbReference>
<keyword evidence="4" id="KW-1185">Reference proteome</keyword>
<keyword evidence="2" id="KW-0812">Transmembrane</keyword>
<keyword evidence="2" id="KW-0472">Membrane</keyword>
<organism evidence="3 4">
    <name type="scientific">Phytohabitans houttuyneae</name>
    <dbReference type="NCBI Taxonomy" id="1076126"/>
    <lineage>
        <taxon>Bacteria</taxon>
        <taxon>Bacillati</taxon>
        <taxon>Actinomycetota</taxon>
        <taxon>Actinomycetes</taxon>
        <taxon>Micromonosporales</taxon>
        <taxon>Micromonosporaceae</taxon>
    </lineage>
</organism>
<feature type="transmembrane region" description="Helical" evidence="2">
    <location>
        <begin position="45"/>
        <end position="69"/>
    </location>
</feature>
<accession>A0A6V8KLJ1</accession>
<evidence type="ECO:0000256" key="1">
    <source>
        <dbReference type="SAM" id="MobiDB-lite"/>
    </source>
</evidence>
<feature type="transmembrane region" description="Helical" evidence="2">
    <location>
        <begin position="18"/>
        <end position="39"/>
    </location>
</feature>
<comment type="caution">
    <text evidence="3">The sequence shown here is derived from an EMBL/GenBank/DDBJ whole genome shotgun (WGS) entry which is preliminary data.</text>
</comment>
<dbReference type="RefSeq" id="WP_173071350.1">
    <property type="nucleotide sequence ID" value="NZ_BAABGO010000002.1"/>
</dbReference>